<name>A0ACC2MLT3_PERAE</name>
<dbReference type="EMBL" id="CM056810">
    <property type="protein sequence ID" value="KAJ8646579.1"/>
    <property type="molecule type" value="Genomic_DNA"/>
</dbReference>
<reference evidence="1 2" key="1">
    <citation type="journal article" date="2022" name="Hortic Res">
        <title>A haplotype resolved chromosomal level avocado genome allows analysis of novel avocado genes.</title>
        <authorList>
            <person name="Nath O."/>
            <person name="Fletcher S.J."/>
            <person name="Hayward A."/>
            <person name="Shaw L.M."/>
            <person name="Masouleh A.K."/>
            <person name="Furtado A."/>
            <person name="Henry R.J."/>
            <person name="Mitter N."/>
        </authorList>
    </citation>
    <scope>NUCLEOTIDE SEQUENCE [LARGE SCALE GENOMIC DNA]</scope>
    <source>
        <strain evidence="2">cv. Hass</strain>
    </source>
</reference>
<accession>A0ACC2MLT3</accession>
<proteinExistence type="predicted"/>
<sequence length="136" mass="15135">MTTSASSGRAATFTAEPTASASGTVALEEIQSASVFFDLSLQALLSFLGICGSSIDASKHRSTDQEFWILKPFEAQRYGWSVFLYWWIHGRTVMGISMKQACKYFSSKSATRQTSRLPAESNPKLCYKFHLQELCN</sequence>
<keyword evidence="2" id="KW-1185">Reference proteome</keyword>
<organism evidence="1 2">
    <name type="scientific">Persea americana</name>
    <name type="common">Avocado</name>
    <dbReference type="NCBI Taxonomy" id="3435"/>
    <lineage>
        <taxon>Eukaryota</taxon>
        <taxon>Viridiplantae</taxon>
        <taxon>Streptophyta</taxon>
        <taxon>Embryophyta</taxon>
        <taxon>Tracheophyta</taxon>
        <taxon>Spermatophyta</taxon>
        <taxon>Magnoliopsida</taxon>
        <taxon>Magnoliidae</taxon>
        <taxon>Laurales</taxon>
        <taxon>Lauraceae</taxon>
        <taxon>Persea</taxon>
    </lineage>
</organism>
<comment type="caution">
    <text evidence="1">The sequence shown here is derived from an EMBL/GenBank/DDBJ whole genome shotgun (WGS) entry which is preliminary data.</text>
</comment>
<evidence type="ECO:0000313" key="1">
    <source>
        <dbReference type="EMBL" id="KAJ8646579.1"/>
    </source>
</evidence>
<evidence type="ECO:0000313" key="2">
    <source>
        <dbReference type="Proteomes" id="UP001234297"/>
    </source>
</evidence>
<gene>
    <name evidence="1" type="ORF">MRB53_008327</name>
</gene>
<dbReference type="Proteomes" id="UP001234297">
    <property type="component" value="Chromosome 2"/>
</dbReference>
<protein>
    <submittedName>
        <fullName evidence="1">Uncharacterized protein</fullName>
    </submittedName>
</protein>